<dbReference type="InterPro" id="IPR001509">
    <property type="entry name" value="Epimerase_deHydtase"/>
</dbReference>
<dbReference type="InterPro" id="IPR036291">
    <property type="entry name" value="NAD(P)-bd_dom_sf"/>
</dbReference>
<dbReference type="HOGENOM" id="CLU_007383_6_5_6"/>
<proteinExistence type="predicted"/>
<organism evidence="2 3">
    <name type="scientific">Thioalkalivibrio paradoxus ARh 1</name>
    <dbReference type="NCBI Taxonomy" id="713585"/>
    <lineage>
        <taxon>Bacteria</taxon>
        <taxon>Pseudomonadati</taxon>
        <taxon>Pseudomonadota</taxon>
        <taxon>Gammaproteobacteria</taxon>
        <taxon>Chromatiales</taxon>
        <taxon>Ectothiorhodospiraceae</taxon>
        <taxon>Thioalkalivibrio</taxon>
    </lineage>
</organism>
<protein>
    <submittedName>
        <fullName evidence="2">Epimerase</fullName>
    </submittedName>
</protein>
<dbReference type="KEGG" id="tti:THITH_10130"/>
<name>W0DIW1_9GAMM</name>
<accession>W0DIW1</accession>
<reference evidence="2 3" key="1">
    <citation type="submission" date="2013-12" db="EMBL/GenBank/DDBJ databases">
        <authorList>
            <consortium name="DOE Joint Genome Institute"/>
            <person name="Muyzer G."/>
            <person name="Huntemann M."/>
            <person name="Han J."/>
            <person name="Chen A."/>
            <person name="Kyrpides N."/>
            <person name="Mavromatis K."/>
            <person name="Markowitz V."/>
            <person name="Palaniappan K."/>
            <person name="Ivanova N."/>
            <person name="Schaumberg A."/>
            <person name="Pati A."/>
            <person name="Liolios K."/>
            <person name="Nordberg H.P."/>
            <person name="Cantor M.N."/>
            <person name="Hua S.X."/>
            <person name="Woyke T."/>
        </authorList>
    </citation>
    <scope>NUCLEOTIDE SEQUENCE [LARGE SCALE GENOMIC DNA]</scope>
    <source>
        <strain evidence="2 3">ARh 1</strain>
    </source>
</reference>
<dbReference type="Gene3D" id="3.40.50.720">
    <property type="entry name" value="NAD(P)-binding Rossmann-like Domain"/>
    <property type="match status" value="1"/>
</dbReference>
<evidence type="ECO:0000313" key="2">
    <source>
        <dbReference type="EMBL" id="AHE98549.1"/>
    </source>
</evidence>
<dbReference type="PANTHER" id="PTHR12126">
    <property type="entry name" value="NADH-UBIQUINONE OXIDOREDUCTASE 39 KDA SUBUNIT-RELATED"/>
    <property type="match status" value="1"/>
</dbReference>
<keyword evidence="3" id="KW-1185">Reference proteome</keyword>
<evidence type="ECO:0000259" key="1">
    <source>
        <dbReference type="Pfam" id="PF01370"/>
    </source>
</evidence>
<dbReference type="STRING" id="713585.THITH_10130"/>
<dbReference type="PANTHER" id="PTHR12126:SF11">
    <property type="entry name" value="NADH DEHYDROGENASE [UBIQUINONE] 1 ALPHA SUBCOMPLEX SUBUNIT 9, MITOCHONDRIAL"/>
    <property type="match status" value="1"/>
</dbReference>
<feature type="domain" description="NAD-dependent epimerase/dehydratase" evidence="1">
    <location>
        <begin position="79"/>
        <end position="197"/>
    </location>
</feature>
<dbReference type="GO" id="GO:0044877">
    <property type="term" value="F:protein-containing complex binding"/>
    <property type="evidence" value="ECO:0007669"/>
    <property type="project" value="TreeGrafter"/>
</dbReference>
<dbReference type="SUPFAM" id="SSF51735">
    <property type="entry name" value="NAD(P)-binding Rossmann-fold domains"/>
    <property type="match status" value="1"/>
</dbReference>
<feature type="domain" description="NAD-dependent epimerase/dehydratase" evidence="1">
    <location>
        <begin position="4"/>
        <end position="67"/>
    </location>
</feature>
<dbReference type="RefSeq" id="WP_006748286.1">
    <property type="nucleotide sequence ID" value="NZ_CP007029.1"/>
</dbReference>
<dbReference type="AlphaFoldDB" id="W0DIW1"/>
<evidence type="ECO:0000313" key="3">
    <source>
        <dbReference type="Proteomes" id="UP000005289"/>
    </source>
</evidence>
<gene>
    <name evidence="2" type="ORF">THITH_10130</name>
</gene>
<dbReference type="Pfam" id="PF01370">
    <property type="entry name" value="Epimerase"/>
    <property type="match status" value="2"/>
</dbReference>
<dbReference type="OrthoDB" id="5565437at2"/>
<dbReference type="EMBL" id="CP007029">
    <property type="protein sequence ID" value="AHE98549.1"/>
    <property type="molecule type" value="Genomic_DNA"/>
</dbReference>
<dbReference type="Proteomes" id="UP000005289">
    <property type="component" value="Chromosome"/>
</dbReference>
<sequence>MNRVLVTGAAGVVGHFLLPRLVAAGLEVHALSRVDRFTEGVCWHRGDLEQPTRTNGLPPADAAVHLAPIWLLPPILPRLRELGVRRLIAFSSTSALTKADSASVAERALAQRLVDAEARVAGEAGYARWTICRPTLIYGAGRDRNVSEIARFVHRFGFFPVAGRGSGLRQPVHAADLADACLTALAPESPACGRTLNLVGGETLGYREMVVRVFQALGRRPRVVHLPAAGMRGLIAALATLPRFRHLDAAMVERMDVDMAFDPEPARGALGFAPRPFFPQREDLGLTGDA</sequence>
<dbReference type="InterPro" id="IPR051207">
    <property type="entry name" value="ComplexI_NDUFA9_subunit"/>
</dbReference>